<dbReference type="GO" id="GO:0016787">
    <property type="term" value="F:hydrolase activity"/>
    <property type="evidence" value="ECO:0007669"/>
    <property type="project" value="UniProtKB-UniRule"/>
</dbReference>
<evidence type="ECO:0000313" key="4">
    <source>
        <dbReference type="EMBL" id="OGF68204.1"/>
    </source>
</evidence>
<sequence>MNNKITYLGHSTFKITTSQGKIILIDPWILSNPACPEECKKFDKLDLMLITHAHFDHMADAVSLAKEYYPHVVCIFEIALWLQGKQVGKTHDMNKGGSLVIDGIKITMVHADHSSAIVDGETVLYGGEPVGYVIQLEDGFKFYHSGDTNVFGDMKIIGELYKPELAMIPIGDLYNMSPLEAGYAVKLIGSKKIIPMHYGTFPALSGTPEELKKYTADIVGLEIIALKPGESY</sequence>
<dbReference type="EMBL" id="MFGW01000010">
    <property type="protein sequence ID" value="OGF68204.1"/>
    <property type="molecule type" value="Genomic_DNA"/>
</dbReference>
<dbReference type="PANTHER" id="PTHR43546">
    <property type="entry name" value="UPF0173 METAL-DEPENDENT HYDROLASE MJ1163-RELATED"/>
    <property type="match status" value="1"/>
</dbReference>
<dbReference type="NCBIfam" id="NF001911">
    <property type="entry name" value="PRK00685.1"/>
    <property type="match status" value="1"/>
</dbReference>
<dbReference type="PANTHER" id="PTHR43546:SF3">
    <property type="entry name" value="UPF0173 METAL-DEPENDENT HYDROLASE MJ1163"/>
    <property type="match status" value="1"/>
</dbReference>
<proteinExistence type="inferred from homology"/>
<dbReference type="Proteomes" id="UP000178943">
    <property type="component" value="Unassembled WGS sequence"/>
</dbReference>
<gene>
    <name evidence="4" type="ORF">A2Y62_05455</name>
</gene>
<evidence type="ECO:0000256" key="2">
    <source>
        <dbReference type="HAMAP-Rule" id="MF_00457"/>
    </source>
</evidence>
<keyword evidence="1 2" id="KW-0378">Hydrolase</keyword>
<protein>
    <recommendedName>
        <fullName evidence="2">UPF0173 metal-dependent hydrolase A2Y62_05455</fullName>
    </recommendedName>
</protein>
<dbReference type="HAMAP" id="MF_00457">
    <property type="entry name" value="UPF0173"/>
    <property type="match status" value="1"/>
</dbReference>
<dbReference type="AlphaFoldDB" id="A0A1F5VXN2"/>
<organism evidence="4 5">
    <name type="scientific">Candidatus Fischerbacteria bacterium RBG_13_37_8</name>
    <dbReference type="NCBI Taxonomy" id="1817863"/>
    <lineage>
        <taxon>Bacteria</taxon>
        <taxon>Candidatus Fischeribacteriota</taxon>
    </lineage>
</organism>
<accession>A0A1F5VXN2</accession>
<comment type="similarity">
    <text evidence="2">Belongs to the UPF0173 family.</text>
</comment>
<dbReference type="InterPro" id="IPR036866">
    <property type="entry name" value="RibonucZ/Hydroxyglut_hydro"/>
</dbReference>
<evidence type="ECO:0000313" key="5">
    <source>
        <dbReference type="Proteomes" id="UP000178943"/>
    </source>
</evidence>
<dbReference type="SUPFAM" id="SSF56281">
    <property type="entry name" value="Metallo-hydrolase/oxidoreductase"/>
    <property type="match status" value="1"/>
</dbReference>
<dbReference type="InterPro" id="IPR001279">
    <property type="entry name" value="Metallo-B-lactamas"/>
</dbReference>
<dbReference type="STRING" id="1817863.A2Y62_05455"/>
<dbReference type="InterPro" id="IPR050114">
    <property type="entry name" value="UPF0173_UPF0282_UlaG_hydrolase"/>
</dbReference>
<dbReference type="Gene3D" id="3.60.15.10">
    <property type="entry name" value="Ribonuclease Z/Hydroxyacylglutathione hydrolase-like"/>
    <property type="match status" value="1"/>
</dbReference>
<dbReference type="SMART" id="SM00849">
    <property type="entry name" value="Lactamase_B"/>
    <property type="match status" value="1"/>
</dbReference>
<feature type="domain" description="Metallo-beta-lactamase" evidence="3">
    <location>
        <begin position="9"/>
        <end position="197"/>
    </location>
</feature>
<evidence type="ECO:0000259" key="3">
    <source>
        <dbReference type="SMART" id="SM00849"/>
    </source>
</evidence>
<comment type="caution">
    <text evidence="4">The sequence shown here is derived from an EMBL/GenBank/DDBJ whole genome shotgun (WGS) entry which is preliminary data.</text>
</comment>
<reference evidence="4 5" key="1">
    <citation type="journal article" date="2016" name="Nat. Commun.">
        <title>Thousands of microbial genomes shed light on interconnected biogeochemical processes in an aquifer system.</title>
        <authorList>
            <person name="Anantharaman K."/>
            <person name="Brown C.T."/>
            <person name="Hug L.A."/>
            <person name="Sharon I."/>
            <person name="Castelle C.J."/>
            <person name="Probst A.J."/>
            <person name="Thomas B.C."/>
            <person name="Singh A."/>
            <person name="Wilkins M.J."/>
            <person name="Karaoz U."/>
            <person name="Brodie E.L."/>
            <person name="Williams K.H."/>
            <person name="Hubbard S.S."/>
            <person name="Banfield J.F."/>
        </authorList>
    </citation>
    <scope>NUCLEOTIDE SEQUENCE [LARGE SCALE GENOMIC DNA]</scope>
</reference>
<evidence type="ECO:0000256" key="1">
    <source>
        <dbReference type="ARBA" id="ARBA00022801"/>
    </source>
</evidence>
<dbReference type="InterPro" id="IPR022877">
    <property type="entry name" value="UPF0173"/>
</dbReference>
<dbReference type="Pfam" id="PF12706">
    <property type="entry name" value="Lactamase_B_2"/>
    <property type="match status" value="1"/>
</dbReference>
<name>A0A1F5VXN2_9BACT</name>